<feature type="domain" description="Glycine transporter" evidence="8">
    <location>
        <begin position="4"/>
        <end position="76"/>
    </location>
</feature>
<gene>
    <name evidence="9" type="ORF">GCM10011369_32330</name>
</gene>
<evidence type="ECO:0000256" key="5">
    <source>
        <dbReference type="ARBA" id="ARBA00022989"/>
    </source>
</evidence>
<dbReference type="RefSeq" id="WP_087507215.1">
    <property type="nucleotide sequence ID" value="NZ_BMDX01000023.1"/>
</dbReference>
<keyword evidence="4 7" id="KW-0812">Transmembrane</keyword>
<evidence type="ECO:0000313" key="9">
    <source>
        <dbReference type="EMBL" id="GGA87801.1"/>
    </source>
</evidence>
<feature type="transmembrane region" description="Helical" evidence="7">
    <location>
        <begin position="61"/>
        <end position="78"/>
    </location>
</feature>
<protein>
    <submittedName>
        <fullName evidence="9">Membrane protein</fullName>
    </submittedName>
</protein>
<feature type="domain" description="Glycine transporter" evidence="8">
    <location>
        <begin position="89"/>
        <end position="162"/>
    </location>
</feature>
<evidence type="ECO:0000256" key="6">
    <source>
        <dbReference type="ARBA" id="ARBA00023136"/>
    </source>
</evidence>
<dbReference type="PANTHER" id="PTHR30506">
    <property type="entry name" value="INNER MEMBRANE PROTEIN"/>
    <property type="match status" value="1"/>
</dbReference>
<evidence type="ECO:0000256" key="7">
    <source>
        <dbReference type="SAM" id="Phobius"/>
    </source>
</evidence>
<dbReference type="InterPro" id="IPR005115">
    <property type="entry name" value="Gly_transporter"/>
</dbReference>
<comment type="caution">
    <text evidence="9">The sequence shown here is derived from an EMBL/GenBank/DDBJ whole genome shotgun (WGS) entry which is preliminary data.</text>
</comment>
<reference evidence="10" key="1">
    <citation type="journal article" date="2019" name="Int. J. Syst. Evol. Microbiol.">
        <title>The Global Catalogue of Microorganisms (GCM) 10K type strain sequencing project: providing services to taxonomists for standard genome sequencing and annotation.</title>
        <authorList>
            <consortium name="The Broad Institute Genomics Platform"/>
            <consortium name="The Broad Institute Genome Sequencing Center for Infectious Disease"/>
            <person name="Wu L."/>
            <person name="Ma J."/>
        </authorList>
    </citation>
    <scope>NUCLEOTIDE SEQUENCE [LARGE SCALE GENOMIC DNA]</scope>
    <source>
        <strain evidence="10">CGMCC 1.10130</strain>
    </source>
</reference>
<evidence type="ECO:0000256" key="3">
    <source>
        <dbReference type="ARBA" id="ARBA00022475"/>
    </source>
</evidence>
<feature type="transmembrane region" description="Helical" evidence="7">
    <location>
        <begin position="168"/>
        <end position="186"/>
    </location>
</feature>
<dbReference type="PANTHER" id="PTHR30506:SF3">
    <property type="entry name" value="UPF0126 INNER MEMBRANE PROTEIN YADS-RELATED"/>
    <property type="match status" value="1"/>
</dbReference>
<comment type="subcellular location">
    <subcellularLocation>
        <location evidence="1">Cell membrane</location>
        <topology evidence="1">Multi-pass membrane protein</topology>
    </subcellularLocation>
</comment>
<sequence>MMYLLDLIGVAVFAISGAMAARQLQMDPFGALILAGVTAIGGGTLRDLLLGITPFWIDDTTYLYVIAATAILTMIWPLKRGWPYRILNVADAFGLALFTIMGMSRALNAEVSLTVAVVMGVMTGVAGGMIRDLLSGQVPLILRREVYATASLAGALTYAVLQHLPVEWHFSVAIAMLVTLIVRLSAIRWKLTLPTLTHNN</sequence>
<keyword evidence="5 7" id="KW-1133">Transmembrane helix</keyword>
<keyword evidence="6 7" id="KW-0472">Membrane</keyword>
<dbReference type="Pfam" id="PF03458">
    <property type="entry name" value="Gly_transporter"/>
    <property type="match status" value="2"/>
</dbReference>
<dbReference type="EMBL" id="BMDX01000023">
    <property type="protein sequence ID" value="GGA87801.1"/>
    <property type="molecule type" value="Genomic_DNA"/>
</dbReference>
<keyword evidence="3" id="KW-1003">Cell membrane</keyword>
<proteinExistence type="inferred from homology"/>
<accession>A0A8J2XRP5</accession>
<feature type="transmembrane region" description="Helical" evidence="7">
    <location>
        <begin position="111"/>
        <end position="130"/>
    </location>
</feature>
<evidence type="ECO:0000256" key="1">
    <source>
        <dbReference type="ARBA" id="ARBA00004651"/>
    </source>
</evidence>
<comment type="similarity">
    <text evidence="2">Belongs to the UPF0126 family.</text>
</comment>
<dbReference type="OrthoDB" id="9791874at2"/>
<evidence type="ECO:0000256" key="4">
    <source>
        <dbReference type="ARBA" id="ARBA00022692"/>
    </source>
</evidence>
<name>A0A8J2XRP5_9GAMM</name>
<feature type="transmembrane region" description="Helical" evidence="7">
    <location>
        <begin position="30"/>
        <end position="49"/>
    </location>
</feature>
<dbReference type="Proteomes" id="UP000619743">
    <property type="component" value="Unassembled WGS sequence"/>
</dbReference>
<dbReference type="AlphaFoldDB" id="A0A8J2XRP5"/>
<dbReference type="GO" id="GO:0005886">
    <property type="term" value="C:plasma membrane"/>
    <property type="evidence" value="ECO:0007669"/>
    <property type="project" value="UniProtKB-SubCell"/>
</dbReference>
<evidence type="ECO:0000259" key="8">
    <source>
        <dbReference type="Pfam" id="PF03458"/>
    </source>
</evidence>
<evidence type="ECO:0000256" key="2">
    <source>
        <dbReference type="ARBA" id="ARBA00008193"/>
    </source>
</evidence>
<evidence type="ECO:0000313" key="10">
    <source>
        <dbReference type="Proteomes" id="UP000619743"/>
    </source>
</evidence>
<keyword evidence="10" id="KW-1185">Reference proteome</keyword>
<organism evidence="9 10">
    <name type="scientific">Neiella marina</name>
    <dbReference type="NCBI Taxonomy" id="508461"/>
    <lineage>
        <taxon>Bacteria</taxon>
        <taxon>Pseudomonadati</taxon>
        <taxon>Pseudomonadota</taxon>
        <taxon>Gammaproteobacteria</taxon>
        <taxon>Alteromonadales</taxon>
        <taxon>Echinimonadaceae</taxon>
        <taxon>Neiella</taxon>
    </lineage>
</organism>